<reference evidence="2 3" key="1">
    <citation type="submission" date="2006-10" db="EMBL/GenBank/DDBJ databases">
        <title>Complete sequence of Syntrophobacter fumaroxidans MPOB.</title>
        <authorList>
            <consortium name="US DOE Joint Genome Institute"/>
            <person name="Copeland A."/>
            <person name="Lucas S."/>
            <person name="Lapidus A."/>
            <person name="Barry K."/>
            <person name="Detter J.C."/>
            <person name="Glavina del Rio T."/>
            <person name="Hammon N."/>
            <person name="Israni S."/>
            <person name="Pitluck S."/>
            <person name="Goltsman E.G."/>
            <person name="Martinez M."/>
            <person name="Schmutz J."/>
            <person name="Larimer F."/>
            <person name="Land M."/>
            <person name="Hauser L."/>
            <person name="Kyrpides N."/>
            <person name="Kim E."/>
            <person name="Boone D.R."/>
            <person name="Brockman F."/>
            <person name="Culley D."/>
            <person name="Ferry J."/>
            <person name="Gunsalus R."/>
            <person name="McInerney M.J."/>
            <person name="Morrison M."/>
            <person name="Plugge C."/>
            <person name="Rohlin L."/>
            <person name="Scholten J."/>
            <person name="Sieber J."/>
            <person name="Stams A.J.M."/>
            <person name="Worm P."/>
            <person name="Henstra A.M."/>
            <person name="Richardson P."/>
        </authorList>
    </citation>
    <scope>NUCLEOTIDE SEQUENCE [LARGE SCALE GENOMIC DNA]</scope>
    <source>
        <strain evidence="3">DSM 10017 / MPOB</strain>
    </source>
</reference>
<proteinExistence type="inferred from homology"/>
<gene>
    <name evidence="2" type="ordered locus">Sfum_3581</name>
</gene>
<comment type="similarity">
    <text evidence="1">Belongs to the HyuE racemase family.</text>
</comment>
<dbReference type="GO" id="GO:0047661">
    <property type="term" value="F:amino-acid racemase activity"/>
    <property type="evidence" value="ECO:0007669"/>
    <property type="project" value="InterPro"/>
</dbReference>
<keyword evidence="3" id="KW-1185">Reference proteome</keyword>
<protein>
    <submittedName>
        <fullName evidence="2">Asp/Glu racemase</fullName>
    </submittedName>
</protein>
<dbReference type="InterPro" id="IPR015942">
    <property type="entry name" value="Asp/Glu/hydantoin_racemase"/>
</dbReference>
<dbReference type="HOGENOM" id="CLU_079356_0_0_7"/>
<sequence>MIRNIAFLHTVPFLVEPFSSLVAENLSGVACFHVVDEGILREVFRDGVLAPKVLRRILEHSVLAAQAGAELIVFTCSSTSPAVDCIRPLTDVPILKVDEPMAETAVRLGSKIGVVATVRTTLEPSAALVKSEAERQGKTVEVDARLEAEAFQARLSGNVSEHDRIIRQACADLAARNDVVVLAQASMAHLAESLQSELKRPVLSSPPLCMEALKKLVGDRQS</sequence>
<name>A0LP99_SYNFM</name>
<dbReference type="RefSeq" id="WP_011700376.1">
    <property type="nucleotide sequence ID" value="NC_008554.1"/>
</dbReference>
<dbReference type="Proteomes" id="UP000001784">
    <property type="component" value="Chromosome"/>
</dbReference>
<dbReference type="InParanoid" id="A0LP99"/>
<dbReference type="Gene3D" id="3.40.50.12500">
    <property type="match status" value="1"/>
</dbReference>
<dbReference type="InterPro" id="IPR053714">
    <property type="entry name" value="Iso_Racemase_Enz_sf"/>
</dbReference>
<dbReference type="AlphaFoldDB" id="A0LP99"/>
<accession>A0LP99</accession>
<evidence type="ECO:0000313" key="3">
    <source>
        <dbReference type="Proteomes" id="UP000001784"/>
    </source>
</evidence>
<dbReference type="STRING" id="335543.Sfum_3581"/>
<organism evidence="2 3">
    <name type="scientific">Syntrophobacter fumaroxidans (strain DSM 10017 / MPOB)</name>
    <dbReference type="NCBI Taxonomy" id="335543"/>
    <lineage>
        <taxon>Bacteria</taxon>
        <taxon>Pseudomonadati</taxon>
        <taxon>Thermodesulfobacteriota</taxon>
        <taxon>Syntrophobacteria</taxon>
        <taxon>Syntrophobacterales</taxon>
        <taxon>Syntrophobacteraceae</taxon>
        <taxon>Syntrophobacter</taxon>
    </lineage>
</organism>
<dbReference type="eggNOG" id="COG4126">
    <property type="taxonomic scope" value="Bacteria"/>
</dbReference>
<evidence type="ECO:0000256" key="1">
    <source>
        <dbReference type="ARBA" id="ARBA00038414"/>
    </source>
</evidence>
<dbReference type="EMBL" id="CP000478">
    <property type="protein sequence ID" value="ABK19251.1"/>
    <property type="molecule type" value="Genomic_DNA"/>
</dbReference>
<dbReference type="Pfam" id="PF01177">
    <property type="entry name" value="Asp_Glu_race"/>
    <property type="match status" value="1"/>
</dbReference>
<evidence type="ECO:0000313" key="2">
    <source>
        <dbReference type="EMBL" id="ABK19251.1"/>
    </source>
</evidence>
<dbReference type="KEGG" id="sfu:Sfum_3581"/>
<dbReference type="OrthoDB" id="978447at2"/>